<organism evidence="1">
    <name type="scientific">Tetraodon nigroviridis</name>
    <name type="common">Spotted green pufferfish</name>
    <name type="synonym">Chelonodon nigroviridis</name>
    <dbReference type="NCBI Taxonomy" id="99883"/>
    <lineage>
        <taxon>Eukaryota</taxon>
        <taxon>Metazoa</taxon>
        <taxon>Chordata</taxon>
        <taxon>Craniata</taxon>
        <taxon>Vertebrata</taxon>
        <taxon>Euteleostomi</taxon>
        <taxon>Actinopterygii</taxon>
        <taxon>Neopterygii</taxon>
        <taxon>Teleostei</taxon>
        <taxon>Neoteleostei</taxon>
        <taxon>Acanthomorphata</taxon>
        <taxon>Eupercaria</taxon>
        <taxon>Tetraodontiformes</taxon>
        <taxon>Tetradontoidea</taxon>
        <taxon>Tetraodontidae</taxon>
        <taxon>Tetraodon</taxon>
    </lineage>
</organism>
<dbReference type="EMBL" id="CAAE01024288">
    <property type="protein sequence ID" value="CAG14701.1"/>
    <property type="molecule type" value="Genomic_DNA"/>
</dbReference>
<dbReference type="Gene3D" id="2.20.25.20">
    <property type="match status" value="1"/>
</dbReference>
<proteinExistence type="predicted"/>
<dbReference type="KEGG" id="tng:GSTEN00038573G001"/>
<reference evidence="1" key="2">
    <citation type="submission" date="2004-02" db="EMBL/GenBank/DDBJ databases">
        <authorList>
            <consortium name="Genoscope"/>
            <consortium name="Whitehead Institute Centre for Genome Research"/>
        </authorList>
    </citation>
    <scope>NUCLEOTIDE SEQUENCE</scope>
</reference>
<dbReference type="InterPro" id="IPR000704">
    <property type="entry name" value="Casein_kinase_II_reg-sub"/>
</dbReference>
<gene>
    <name evidence="1" type="ORF">GSTENG00038573001</name>
</gene>
<protein>
    <submittedName>
        <fullName evidence="1">(spotted green pufferfish) hypothetical protein</fullName>
    </submittedName>
</protein>
<feature type="non-terminal residue" evidence="1">
    <location>
        <position position="1"/>
    </location>
</feature>
<dbReference type="Pfam" id="PF01214">
    <property type="entry name" value="CK_II_beta"/>
    <property type="match status" value="1"/>
</dbReference>
<sequence>QLEKYQQGDFGYCPRVYCENQHMLPIGELFFCYSVKCHIIPCCPVKFGHVCHIVADAVPRTGARSHFCTK</sequence>
<dbReference type="InterPro" id="IPR035991">
    <property type="entry name" value="Casein_kinase_II_beta-like"/>
</dbReference>
<reference evidence="1" key="1">
    <citation type="journal article" date="2004" name="Nature">
        <title>Genome duplication in the teleost fish Tetraodon nigroviridis reveals the early vertebrate proto-karyotype.</title>
        <authorList>
            <person name="Jaillon O."/>
            <person name="Aury J.-M."/>
            <person name="Brunet F."/>
            <person name="Petit J.-L."/>
            <person name="Stange-Thomann N."/>
            <person name="Mauceli E."/>
            <person name="Bouneau L."/>
            <person name="Fischer C."/>
            <person name="Ozouf-Costaz C."/>
            <person name="Bernot A."/>
            <person name="Nicaud S."/>
            <person name="Jaffe D."/>
            <person name="Fisher S."/>
            <person name="Lutfalla G."/>
            <person name="Dossat C."/>
            <person name="Segurens B."/>
            <person name="Dasilva C."/>
            <person name="Salanoubat M."/>
            <person name="Levy M."/>
            <person name="Boudet N."/>
            <person name="Castellano S."/>
            <person name="Anthouard V."/>
            <person name="Jubin C."/>
            <person name="Castelli V."/>
            <person name="Katinka M."/>
            <person name="Vacherie B."/>
            <person name="Biemont C."/>
            <person name="Skalli Z."/>
            <person name="Cattolico L."/>
            <person name="Poulain J."/>
            <person name="De Berardinis V."/>
            <person name="Cruaud C."/>
            <person name="Duprat S."/>
            <person name="Brottier P."/>
            <person name="Coutanceau J.-P."/>
            <person name="Gouzy J."/>
            <person name="Parra G."/>
            <person name="Lardier G."/>
            <person name="Chapple C."/>
            <person name="McKernan K.J."/>
            <person name="McEwan P."/>
            <person name="Bosak S."/>
            <person name="Kellis M."/>
            <person name="Volff J.-N."/>
            <person name="Guigo R."/>
            <person name="Zody M.C."/>
            <person name="Mesirov J."/>
            <person name="Lindblad-Toh K."/>
            <person name="Birren B."/>
            <person name="Nusbaum C."/>
            <person name="Kahn D."/>
            <person name="Robinson-Rechavi M."/>
            <person name="Laudet V."/>
            <person name="Schachter V."/>
            <person name="Quetier F."/>
            <person name="Saurin W."/>
            <person name="Scarpelli C."/>
            <person name="Wincker P."/>
            <person name="Lander E.S."/>
            <person name="Weissenbach J."/>
            <person name="Roest Crollius H."/>
        </authorList>
    </citation>
    <scope>NUCLEOTIDE SEQUENCE [LARGE SCALE GENOMIC DNA]</scope>
</reference>
<accession>Q4RA82</accession>
<dbReference type="SUPFAM" id="SSF57798">
    <property type="entry name" value="Casein kinase II beta subunit"/>
    <property type="match status" value="1"/>
</dbReference>
<dbReference type="AlphaFoldDB" id="Q4RA82"/>
<dbReference type="OrthoDB" id="5855413at2759"/>
<dbReference type="GO" id="GO:0005956">
    <property type="term" value="C:protein kinase CK2 complex"/>
    <property type="evidence" value="ECO:0007669"/>
    <property type="project" value="InterPro"/>
</dbReference>
<name>Q4RA82_TETNG</name>
<evidence type="ECO:0000313" key="1">
    <source>
        <dbReference type="EMBL" id="CAG14701.1"/>
    </source>
</evidence>
<comment type="caution">
    <text evidence="1">The sequence shown here is derived from an EMBL/GenBank/DDBJ whole genome shotgun (WGS) entry which is preliminary data.</text>
</comment>
<dbReference type="GO" id="GO:0019887">
    <property type="term" value="F:protein kinase regulator activity"/>
    <property type="evidence" value="ECO:0007669"/>
    <property type="project" value="InterPro"/>
</dbReference>